<evidence type="ECO:0000256" key="4">
    <source>
        <dbReference type="ARBA" id="ARBA00023136"/>
    </source>
</evidence>
<protein>
    <submittedName>
        <fullName evidence="9">RagB/SusD family nutrient uptake outer membrane protein</fullName>
    </submittedName>
</protein>
<gene>
    <name evidence="9" type="ORF">DWY11_00925</name>
    <name evidence="10" type="ORF">DXA63_01090</name>
</gene>
<dbReference type="Proteomes" id="UP000283872">
    <property type="component" value="Unassembled WGS sequence"/>
</dbReference>
<dbReference type="Pfam" id="PF07980">
    <property type="entry name" value="SusD_RagB"/>
    <property type="match status" value="1"/>
</dbReference>
<keyword evidence="3 6" id="KW-0732">Signal</keyword>
<evidence type="ECO:0000256" key="2">
    <source>
        <dbReference type="ARBA" id="ARBA00006275"/>
    </source>
</evidence>
<evidence type="ECO:0000313" key="10">
    <source>
        <dbReference type="EMBL" id="RGX98393.1"/>
    </source>
</evidence>
<dbReference type="RefSeq" id="WP_118085519.1">
    <property type="nucleotide sequence ID" value="NZ_QRVA01000001.1"/>
</dbReference>
<evidence type="ECO:0000313" key="11">
    <source>
        <dbReference type="Proteomes" id="UP000283872"/>
    </source>
</evidence>
<evidence type="ECO:0000313" key="9">
    <source>
        <dbReference type="EMBL" id="RGS19813.1"/>
    </source>
</evidence>
<evidence type="ECO:0000259" key="8">
    <source>
        <dbReference type="Pfam" id="PF14322"/>
    </source>
</evidence>
<organism evidence="9 11">
    <name type="scientific">Segatella copri</name>
    <dbReference type="NCBI Taxonomy" id="165179"/>
    <lineage>
        <taxon>Bacteria</taxon>
        <taxon>Pseudomonadati</taxon>
        <taxon>Bacteroidota</taxon>
        <taxon>Bacteroidia</taxon>
        <taxon>Bacteroidales</taxon>
        <taxon>Prevotellaceae</taxon>
        <taxon>Segatella</taxon>
    </lineage>
</organism>
<comment type="caution">
    <text evidence="9">The sequence shown here is derived from an EMBL/GenBank/DDBJ whole genome shotgun (WGS) entry which is preliminary data.</text>
</comment>
<comment type="similarity">
    <text evidence="2">Belongs to the SusD family.</text>
</comment>
<evidence type="ECO:0000256" key="1">
    <source>
        <dbReference type="ARBA" id="ARBA00004442"/>
    </source>
</evidence>
<evidence type="ECO:0000256" key="3">
    <source>
        <dbReference type="ARBA" id="ARBA00022729"/>
    </source>
</evidence>
<name>A0A3R5WJQ9_9BACT</name>
<dbReference type="Proteomes" id="UP000285604">
    <property type="component" value="Unassembled WGS sequence"/>
</dbReference>
<comment type="subcellular location">
    <subcellularLocation>
        <location evidence="1">Cell outer membrane</location>
    </subcellularLocation>
</comment>
<evidence type="ECO:0000256" key="5">
    <source>
        <dbReference type="ARBA" id="ARBA00023237"/>
    </source>
</evidence>
<dbReference type="SUPFAM" id="SSF48452">
    <property type="entry name" value="TPR-like"/>
    <property type="match status" value="1"/>
</dbReference>
<dbReference type="Pfam" id="PF14322">
    <property type="entry name" value="SusD-like_3"/>
    <property type="match status" value="1"/>
</dbReference>
<dbReference type="EMBL" id="QRVA01000001">
    <property type="protein sequence ID" value="RGS19813.1"/>
    <property type="molecule type" value="Genomic_DNA"/>
</dbReference>
<keyword evidence="4" id="KW-0472">Membrane</keyword>
<dbReference type="PROSITE" id="PS51257">
    <property type="entry name" value="PROKAR_LIPOPROTEIN"/>
    <property type="match status" value="1"/>
</dbReference>
<evidence type="ECO:0000256" key="6">
    <source>
        <dbReference type="SAM" id="SignalP"/>
    </source>
</evidence>
<dbReference type="InterPro" id="IPR011990">
    <property type="entry name" value="TPR-like_helical_dom_sf"/>
</dbReference>
<feature type="signal peptide" evidence="6">
    <location>
        <begin position="1"/>
        <end position="20"/>
    </location>
</feature>
<reference evidence="11 12" key="1">
    <citation type="submission" date="2018-08" db="EMBL/GenBank/DDBJ databases">
        <title>A genome reference for cultivated species of the human gut microbiota.</title>
        <authorList>
            <person name="Zou Y."/>
            <person name="Xue W."/>
            <person name="Luo G."/>
        </authorList>
    </citation>
    <scope>NUCLEOTIDE SEQUENCE [LARGE SCALE GENOMIC DNA]</scope>
    <source>
        <strain evidence="9 11">AF24-12</strain>
        <strain evidence="10 12">OF03-3</strain>
    </source>
</reference>
<accession>A0A3R5WJQ9</accession>
<feature type="domain" description="RagB/SusD" evidence="7">
    <location>
        <begin position="413"/>
        <end position="555"/>
    </location>
</feature>
<dbReference type="GO" id="GO:0009279">
    <property type="term" value="C:cell outer membrane"/>
    <property type="evidence" value="ECO:0007669"/>
    <property type="project" value="UniProtKB-SubCell"/>
</dbReference>
<dbReference type="InterPro" id="IPR012944">
    <property type="entry name" value="SusD_RagB_dom"/>
</dbReference>
<feature type="chain" id="PRO_5041085712" evidence="6">
    <location>
        <begin position="21"/>
        <end position="560"/>
    </location>
</feature>
<sequence>MKRYRFLFLLLAALSMTSCLDEHPKDQLDEDAIYGSASDIYINAVASLYNYIGGANESEGIQGTCRGIYDYNTLTTDEAMIPIRGGDWYDGGLWNAMYQHRWSADDQSLYDTWKYLYKVIVLANKSLDIISNKSALLSAAQQEEYRAEIRAIRAMFYYYAMDMFGRVPLVLSSAEQLHSSLFQGQTDRSSIFQFVFQELQQVLPSLPDQHSNKEGNYYGRITQPVVNFLLAKLALNAEIYMYDDWTQGYASRPKGSDIHFSVPASDASLRNGDKVDCRKLNAWETCIYYCDKLAEEGYVLESDDSFNFSTHNETSKENIFTIPMDKNIYTNQFHYLFRSYHYTHGGALGWGSENGTCATISTMKANHYGEADEDARCKMNFVAGVVKVDGHELLMDNGKPLEYQPFEVAQNLTNSKFVKTAGARMAKYEVDRTSYMDGKLQSNDIVLFRYADALLMKAEAKVRNGENGDEELNRIRARVGMPYHKATLDNILEERLLELVWEGWRRQDLIRFGKFTGAYDLRTPLQGESSGYTTVFPIPQKCIDLNSELVQNKGYVDILK</sequence>
<dbReference type="EMBL" id="QSCI01000002">
    <property type="protein sequence ID" value="RGX98393.1"/>
    <property type="molecule type" value="Genomic_DNA"/>
</dbReference>
<evidence type="ECO:0000313" key="12">
    <source>
        <dbReference type="Proteomes" id="UP000285604"/>
    </source>
</evidence>
<keyword evidence="5" id="KW-0998">Cell outer membrane</keyword>
<dbReference type="Gene3D" id="1.25.40.390">
    <property type="match status" value="1"/>
</dbReference>
<evidence type="ECO:0000259" key="7">
    <source>
        <dbReference type="Pfam" id="PF07980"/>
    </source>
</evidence>
<feature type="domain" description="SusD-like N-terminal" evidence="8">
    <location>
        <begin position="92"/>
        <end position="191"/>
    </location>
</feature>
<dbReference type="InterPro" id="IPR033985">
    <property type="entry name" value="SusD-like_N"/>
</dbReference>
<proteinExistence type="inferred from homology"/>
<dbReference type="AlphaFoldDB" id="A0A3R5WJQ9"/>